<dbReference type="AlphaFoldDB" id="A0A450Z9Y7"/>
<evidence type="ECO:0000313" key="2">
    <source>
        <dbReference type="EMBL" id="VFK47992.1"/>
    </source>
</evidence>
<keyword evidence="3" id="KW-0862">Zinc</keyword>
<evidence type="ECO:0000313" key="3">
    <source>
        <dbReference type="EMBL" id="VFK50625.1"/>
    </source>
</evidence>
<keyword evidence="3" id="KW-0863">Zinc-finger</keyword>
<gene>
    <name evidence="3" type="ORF">BECKTC1821D_GA0114238_11147</name>
    <name evidence="2" type="ORF">BECKTC1821E_GA0114239_11002</name>
    <name evidence="4" type="ORF">BECKTC1821F_GA0114240_11067</name>
</gene>
<sequence>MSTNLLHHAWGIRGYTYVCTQYQQGNTIFRIKQNTPELRSSCCGSKKVIKRGVTTRTFKTVPIGNREVFIELPVQRMECLEYASVRQVNIPLFLTKAKLYEEIPTLCVGIVPPHDDPGYGPSSWRNLGYDQGHSSTLSAAALC</sequence>
<dbReference type="InterPro" id="IPR029261">
    <property type="entry name" value="Transposase_Znf"/>
</dbReference>
<dbReference type="EMBL" id="CAADFW010000106">
    <property type="protein sequence ID" value="VFK63807.1"/>
    <property type="molecule type" value="Genomic_DNA"/>
</dbReference>
<dbReference type="EMBL" id="CAADFS010000114">
    <property type="protein sequence ID" value="VFK50625.1"/>
    <property type="molecule type" value="Genomic_DNA"/>
</dbReference>
<proteinExistence type="predicted"/>
<reference evidence="3" key="1">
    <citation type="submission" date="2019-02" db="EMBL/GenBank/DDBJ databases">
        <authorList>
            <person name="Gruber-Vodicka R. H."/>
            <person name="Seah K. B. B."/>
        </authorList>
    </citation>
    <scope>NUCLEOTIDE SEQUENCE</scope>
    <source>
        <strain evidence="3">BECK_BZ123</strain>
        <strain evidence="2">BECK_BZ125</strain>
        <strain evidence="4">BECK_BZ126</strain>
    </source>
</reference>
<dbReference type="EMBL" id="CAADFT010000100">
    <property type="protein sequence ID" value="VFK47992.1"/>
    <property type="molecule type" value="Genomic_DNA"/>
</dbReference>
<evidence type="ECO:0000259" key="1">
    <source>
        <dbReference type="Pfam" id="PF14690"/>
    </source>
</evidence>
<dbReference type="GO" id="GO:0008270">
    <property type="term" value="F:zinc ion binding"/>
    <property type="evidence" value="ECO:0007669"/>
    <property type="project" value="UniProtKB-KW"/>
</dbReference>
<feature type="domain" description="Transposase IS204/IS1001/IS1096/IS1165 zinc-finger" evidence="1">
    <location>
        <begin position="42"/>
        <end position="80"/>
    </location>
</feature>
<dbReference type="Pfam" id="PF14690">
    <property type="entry name" value="Zn_ribbon_ISL3"/>
    <property type="match status" value="1"/>
</dbReference>
<evidence type="ECO:0000313" key="4">
    <source>
        <dbReference type="EMBL" id="VFK63807.1"/>
    </source>
</evidence>
<organism evidence="3">
    <name type="scientific">Candidatus Kentrum sp. TC</name>
    <dbReference type="NCBI Taxonomy" id="2126339"/>
    <lineage>
        <taxon>Bacteria</taxon>
        <taxon>Pseudomonadati</taxon>
        <taxon>Pseudomonadota</taxon>
        <taxon>Gammaproteobacteria</taxon>
        <taxon>Candidatus Kentrum</taxon>
    </lineage>
</organism>
<accession>A0A450Z9Y7</accession>
<protein>
    <submittedName>
        <fullName evidence="3">Zinc-finger of transposase IS204/IS1001/IS1096/IS1165</fullName>
    </submittedName>
</protein>
<name>A0A450Z9Y7_9GAMM</name>
<keyword evidence="3" id="KW-0479">Metal-binding</keyword>